<accession>A0ABP1E6J7</accession>
<dbReference type="SUPFAM" id="SSF101447">
    <property type="entry name" value="Formin homology 2 domain (FH2 domain)"/>
    <property type="match status" value="1"/>
</dbReference>
<protein>
    <recommendedName>
        <fullName evidence="5">Hemoglobin linker chain</fullName>
    </recommendedName>
</protein>
<organism evidence="3 4">
    <name type="scientific">Somion occarium</name>
    <dbReference type="NCBI Taxonomy" id="3059160"/>
    <lineage>
        <taxon>Eukaryota</taxon>
        <taxon>Fungi</taxon>
        <taxon>Dikarya</taxon>
        <taxon>Basidiomycota</taxon>
        <taxon>Agaricomycotina</taxon>
        <taxon>Agaricomycetes</taxon>
        <taxon>Polyporales</taxon>
        <taxon>Cerrenaceae</taxon>
        <taxon>Somion</taxon>
    </lineage>
</organism>
<evidence type="ECO:0000256" key="1">
    <source>
        <dbReference type="SAM" id="MobiDB-lite"/>
    </source>
</evidence>
<reference evidence="4" key="1">
    <citation type="submission" date="2024-04" db="EMBL/GenBank/DDBJ databases">
        <authorList>
            <person name="Shaw F."/>
            <person name="Minotto A."/>
        </authorList>
    </citation>
    <scope>NUCLEOTIDE SEQUENCE [LARGE SCALE GENOMIC DNA]</scope>
</reference>
<evidence type="ECO:0000313" key="3">
    <source>
        <dbReference type="EMBL" id="CAL1714854.1"/>
    </source>
</evidence>
<evidence type="ECO:0008006" key="5">
    <source>
        <dbReference type="Google" id="ProtNLM"/>
    </source>
</evidence>
<evidence type="ECO:0000313" key="4">
    <source>
        <dbReference type="Proteomes" id="UP001497453"/>
    </source>
</evidence>
<keyword evidence="4" id="KW-1185">Reference proteome</keyword>
<dbReference type="EMBL" id="OZ037951">
    <property type="protein sequence ID" value="CAL1714854.1"/>
    <property type="molecule type" value="Genomic_DNA"/>
</dbReference>
<sequence length="296" mass="31460">MHSFMKRTLFFVALTTLLTFTLALPTGFANELSARAKIGGSKPPPPPPTKGGKNPPPPPPPPPVQTSTTPSPCNGQKNSVGSGNCKTCVAIAGNACAFDRDSLQCVPRPNSALTPNLVTSAAACATLDQTSVLNPNQNVRQQAEAEFARMQNHIFNGETDPTSGRHTFSAWRSKNSDAGRCDSNTNLCAFRLNNKTPKTVWDDRNGLYTVQDIKDMCITAITLNIQQNQMRSSKSFAVQTKFGKSICVQHLVTKDNTPSCFPLGIHTAPPTLGSPCSDTGSNAINGVTTEVAAGQS</sequence>
<name>A0ABP1E6J7_9APHY</name>
<proteinExistence type="predicted"/>
<feature type="signal peptide" evidence="2">
    <location>
        <begin position="1"/>
        <end position="23"/>
    </location>
</feature>
<feature type="region of interest" description="Disordered" evidence="1">
    <location>
        <begin position="36"/>
        <end position="77"/>
    </location>
</feature>
<feature type="compositionally biased region" description="Pro residues" evidence="1">
    <location>
        <begin position="42"/>
        <end position="64"/>
    </location>
</feature>
<feature type="chain" id="PRO_5047398927" description="Hemoglobin linker chain" evidence="2">
    <location>
        <begin position="24"/>
        <end position="296"/>
    </location>
</feature>
<gene>
    <name evidence="3" type="ORF">GFSPODELE1_LOCUS9955</name>
</gene>
<dbReference type="Proteomes" id="UP001497453">
    <property type="component" value="Chromosome 8"/>
</dbReference>
<evidence type="ECO:0000256" key="2">
    <source>
        <dbReference type="SAM" id="SignalP"/>
    </source>
</evidence>
<keyword evidence="2" id="KW-0732">Signal</keyword>